<dbReference type="InterPro" id="IPR010488">
    <property type="entry name" value="Zeta_toxin_domain"/>
</dbReference>
<evidence type="ECO:0000256" key="1">
    <source>
        <dbReference type="ARBA" id="ARBA00022741"/>
    </source>
</evidence>
<name>A0ABR7X075_9SPHI</name>
<dbReference type="InterPro" id="IPR027417">
    <property type="entry name" value="P-loop_NTPase"/>
</dbReference>
<evidence type="ECO:0000313" key="4">
    <source>
        <dbReference type="EMBL" id="MBD1367342.1"/>
    </source>
</evidence>
<protein>
    <submittedName>
        <fullName evidence="4">Zeta toxin family protein</fullName>
    </submittedName>
</protein>
<dbReference type="PANTHER" id="PTHR39206">
    <property type="entry name" value="SLL8004 PROTEIN"/>
    <property type="match status" value="1"/>
</dbReference>
<dbReference type="RefSeq" id="WP_191191977.1">
    <property type="nucleotide sequence ID" value="NZ_JACWMY010000019.1"/>
</dbReference>
<gene>
    <name evidence="4" type="ORF">IDJ77_26255</name>
</gene>
<organism evidence="4 5">
    <name type="scientific">Mucilaginibacter pankratovii</name>
    <dbReference type="NCBI Taxonomy" id="2772110"/>
    <lineage>
        <taxon>Bacteria</taxon>
        <taxon>Pseudomonadati</taxon>
        <taxon>Bacteroidota</taxon>
        <taxon>Sphingobacteriia</taxon>
        <taxon>Sphingobacteriales</taxon>
        <taxon>Sphingobacteriaceae</taxon>
        <taxon>Mucilaginibacter</taxon>
    </lineage>
</organism>
<feature type="domain" description="Zeta toxin" evidence="3">
    <location>
        <begin position="2"/>
        <end position="149"/>
    </location>
</feature>
<comment type="caution">
    <text evidence="4">The sequence shown here is derived from an EMBL/GenBank/DDBJ whole genome shotgun (WGS) entry which is preliminary data.</text>
</comment>
<keyword evidence="1" id="KW-0547">Nucleotide-binding</keyword>
<dbReference type="Pfam" id="PF06414">
    <property type="entry name" value="Zeta_toxin"/>
    <property type="match status" value="1"/>
</dbReference>
<dbReference type="Gene3D" id="3.40.50.300">
    <property type="entry name" value="P-loop containing nucleotide triphosphate hydrolases"/>
    <property type="match status" value="1"/>
</dbReference>
<keyword evidence="2" id="KW-0067">ATP-binding</keyword>
<dbReference type="Proteomes" id="UP000606600">
    <property type="component" value="Unassembled WGS sequence"/>
</dbReference>
<sequence length="200" mass="22584">MPELVIVGGPNGSGKTTLTSFLIKHKRIKTAIINPDEIALNQFGDYRFHVKAARVALDARHSAIAQKKDFAFETTFSGNSEIRDILAAKSAGYKTILYYVTLESIIDNIIRVKERTDTAGHAVPREDLVRRYEKSRINLLKNIALFDQVYLYDNSWAMRSRVAIFALGKLLWLNPKHKNHSFYKELLASNNSTSATGLNK</sequence>
<dbReference type="PANTHER" id="PTHR39206:SF1">
    <property type="entry name" value="SLL8004 PROTEIN"/>
    <property type="match status" value="1"/>
</dbReference>
<dbReference type="EMBL" id="JACWMY010000019">
    <property type="protein sequence ID" value="MBD1367342.1"/>
    <property type="molecule type" value="Genomic_DNA"/>
</dbReference>
<evidence type="ECO:0000256" key="2">
    <source>
        <dbReference type="ARBA" id="ARBA00022840"/>
    </source>
</evidence>
<accession>A0ABR7X075</accession>
<dbReference type="SUPFAM" id="SSF52540">
    <property type="entry name" value="P-loop containing nucleoside triphosphate hydrolases"/>
    <property type="match status" value="1"/>
</dbReference>
<evidence type="ECO:0000313" key="5">
    <source>
        <dbReference type="Proteomes" id="UP000606600"/>
    </source>
</evidence>
<keyword evidence="5" id="KW-1185">Reference proteome</keyword>
<evidence type="ECO:0000259" key="3">
    <source>
        <dbReference type="Pfam" id="PF06414"/>
    </source>
</evidence>
<proteinExistence type="predicted"/>
<reference evidence="4 5" key="1">
    <citation type="submission" date="2020-09" db="EMBL/GenBank/DDBJ databases">
        <title>Novel species of Mucilaginibacter isolated from a glacier on the Tibetan Plateau.</title>
        <authorList>
            <person name="Liu Q."/>
            <person name="Xin Y.-H."/>
        </authorList>
    </citation>
    <scope>NUCLEOTIDE SEQUENCE [LARGE SCALE GENOMIC DNA]</scope>
    <source>
        <strain evidence="4 5">ZT4R22</strain>
    </source>
</reference>